<feature type="compositionally biased region" description="Polar residues" evidence="4">
    <location>
        <begin position="287"/>
        <end position="306"/>
    </location>
</feature>
<evidence type="ECO:0000256" key="4">
    <source>
        <dbReference type="SAM" id="MobiDB-lite"/>
    </source>
</evidence>
<keyword evidence="3" id="KW-0862">Zinc</keyword>
<evidence type="ECO:0000313" key="5">
    <source>
        <dbReference type="EMBL" id="KAK8845047.1"/>
    </source>
</evidence>
<keyword evidence="1" id="KW-0479">Metal-binding</keyword>
<feature type="compositionally biased region" description="Polar residues" evidence="4">
    <location>
        <begin position="97"/>
        <end position="116"/>
    </location>
</feature>
<dbReference type="PROSITE" id="PS00518">
    <property type="entry name" value="ZF_RING_1"/>
    <property type="match status" value="1"/>
</dbReference>
<dbReference type="InterPro" id="IPR017907">
    <property type="entry name" value="Znf_RING_CS"/>
</dbReference>
<feature type="compositionally biased region" description="Low complexity" evidence="4">
    <location>
        <begin position="152"/>
        <end position="171"/>
    </location>
</feature>
<keyword evidence="2" id="KW-0863">Zinc-finger</keyword>
<feature type="region of interest" description="Disordered" evidence="4">
    <location>
        <begin position="74"/>
        <end position="125"/>
    </location>
</feature>
<dbReference type="Proteomes" id="UP001470230">
    <property type="component" value="Unassembled WGS sequence"/>
</dbReference>
<dbReference type="InterPro" id="IPR036770">
    <property type="entry name" value="Ankyrin_rpt-contain_sf"/>
</dbReference>
<organism evidence="5 6">
    <name type="scientific">Tritrichomonas musculus</name>
    <dbReference type="NCBI Taxonomy" id="1915356"/>
    <lineage>
        <taxon>Eukaryota</taxon>
        <taxon>Metamonada</taxon>
        <taxon>Parabasalia</taxon>
        <taxon>Tritrichomonadida</taxon>
        <taxon>Tritrichomonadidae</taxon>
        <taxon>Tritrichomonas</taxon>
    </lineage>
</organism>
<dbReference type="Gene3D" id="1.25.40.20">
    <property type="entry name" value="Ankyrin repeat-containing domain"/>
    <property type="match status" value="1"/>
</dbReference>
<protein>
    <recommendedName>
        <fullName evidence="7">B box-type domain-containing protein</fullName>
    </recommendedName>
</protein>
<sequence>MQINNINIAQALIAAGADLDIKNKHKKTPLSVAKLYKNDELEDLIKKIQKKKIKRAKLQDLIDQFLPYLNKISEEEEEEEEVKKKASKITNNKKQEISSNENNNIQKEDSYSTSKLKSPINIDNSSSENISIETYQFILDSLSQLRARVDNLSNANNSNDNSNSNNNNNNNYEDEGEDEYIDEETFNSICNYIKQISSRISNLESDSTNNNSKEQPKENFKSLSDVLDGIRNLNARISHIDSHPETIQESRADNVIARESAAKQEITINGENILKNENIEQSDDVGNDQNVNLIDKSSPTQSTNVAQNIGNHDIDKIDVDTIKEEFDFDDDDEVESILIGSGACCDVCGDPAIKMCNVCHHKFCQICIDSTKHIEYHLELDDE</sequence>
<comment type="caution">
    <text evidence="5">The sequence shown here is derived from an EMBL/GenBank/DDBJ whole genome shotgun (WGS) entry which is preliminary data.</text>
</comment>
<accession>A0ABR2HDD2</accession>
<evidence type="ECO:0000256" key="3">
    <source>
        <dbReference type="ARBA" id="ARBA00022833"/>
    </source>
</evidence>
<proteinExistence type="predicted"/>
<name>A0ABR2HDD2_9EUKA</name>
<dbReference type="SUPFAM" id="SSF48403">
    <property type="entry name" value="Ankyrin repeat"/>
    <property type="match status" value="1"/>
</dbReference>
<evidence type="ECO:0000313" key="6">
    <source>
        <dbReference type="Proteomes" id="UP001470230"/>
    </source>
</evidence>
<gene>
    <name evidence="5" type="ORF">M9Y10_021223</name>
</gene>
<feature type="region of interest" description="Disordered" evidence="4">
    <location>
        <begin position="278"/>
        <end position="306"/>
    </location>
</feature>
<evidence type="ECO:0008006" key="7">
    <source>
        <dbReference type="Google" id="ProtNLM"/>
    </source>
</evidence>
<reference evidence="5 6" key="1">
    <citation type="submission" date="2024-04" db="EMBL/GenBank/DDBJ databases">
        <title>Tritrichomonas musculus Genome.</title>
        <authorList>
            <person name="Alves-Ferreira E."/>
            <person name="Grigg M."/>
            <person name="Lorenzi H."/>
            <person name="Galac M."/>
        </authorList>
    </citation>
    <scope>NUCLEOTIDE SEQUENCE [LARGE SCALE GENOMIC DNA]</scope>
    <source>
        <strain evidence="5 6">EAF2021</strain>
    </source>
</reference>
<dbReference type="EMBL" id="JAPFFF010000031">
    <property type="protein sequence ID" value="KAK8845047.1"/>
    <property type="molecule type" value="Genomic_DNA"/>
</dbReference>
<evidence type="ECO:0000256" key="2">
    <source>
        <dbReference type="ARBA" id="ARBA00022771"/>
    </source>
</evidence>
<feature type="region of interest" description="Disordered" evidence="4">
    <location>
        <begin position="152"/>
        <end position="177"/>
    </location>
</feature>
<keyword evidence="6" id="KW-1185">Reference proteome</keyword>
<evidence type="ECO:0000256" key="1">
    <source>
        <dbReference type="ARBA" id="ARBA00022723"/>
    </source>
</evidence>